<proteinExistence type="predicted"/>
<dbReference type="STRING" id="1121322.SAMN02745136_01393"/>
<sequence length="170" mass="19686">MGRLERLLQKCWKLKEPGAGTAQEYYDALRDLGHQFLKLYLQKKIKIGEDAIQVLTADDLLNIRGFIKETEKYFPEMAGNKKDTLPFTEAIASCLTDFYTIIQESNKGYHVSYYYYRGDNDPKGVPGAMADLILKIFYICSIYDIDIETVMIEKYELYKKKYNENEKAGG</sequence>
<reference evidence="1 2" key="1">
    <citation type="submission" date="2016-11" db="EMBL/GenBank/DDBJ databases">
        <authorList>
            <person name="Jaros S."/>
            <person name="Januszkiewicz K."/>
            <person name="Wedrychowicz H."/>
        </authorList>
    </citation>
    <scope>NUCLEOTIDE SEQUENCE [LARGE SCALE GENOMIC DNA]</scope>
    <source>
        <strain evidence="1 2">DSM 15929</strain>
    </source>
</reference>
<dbReference type="Proteomes" id="UP000184386">
    <property type="component" value="Unassembled WGS sequence"/>
</dbReference>
<accession>A0A1M6NPN7</accession>
<dbReference type="RefSeq" id="WP_073274217.1">
    <property type="nucleotide sequence ID" value="NZ_FRAC01000008.1"/>
</dbReference>
<dbReference type="OrthoDB" id="9846836at2"/>
<keyword evidence="2" id="KW-1185">Reference proteome</keyword>
<dbReference type="AlphaFoldDB" id="A0A1M6NPN7"/>
<organism evidence="1 2">
    <name type="scientific">Anaerocolumna jejuensis DSM 15929</name>
    <dbReference type="NCBI Taxonomy" id="1121322"/>
    <lineage>
        <taxon>Bacteria</taxon>
        <taxon>Bacillati</taxon>
        <taxon>Bacillota</taxon>
        <taxon>Clostridia</taxon>
        <taxon>Lachnospirales</taxon>
        <taxon>Lachnospiraceae</taxon>
        <taxon>Anaerocolumna</taxon>
    </lineage>
</organism>
<evidence type="ECO:0000313" key="2">
    <source>
        <dbReference type="Proteomes" id="UP000184386"/>
    </source>
</evidence>
<protein>
    <submittedName>
        <fullName evidence="1">Uncharacterized protein</fullName>
    </submittedName>
</protein>
<dbReference type="SUPFAM" id="SSF101386">
    <property type="entry name" value="all-alpha NTP pyrophosphatases"/>
    <property type="match status" value="1"/>
</dbReference>
<gene>
    <name evidence="1" type="ORF">SAMN02745136_01393</name>
</gene>
<dbReference type="EMBL" id="FRAC01000008">
    <property type="protein sequence ID" value="SHJ97689.1"/>
    <property type="molecule type" value="Genomic_DNA"/>
</dbReference>
<name>A0A1M6NPN7_9FIRM</name>
<evidence type="ECO:0000313" key="1">
    <source>
        <dbReference type="EMBL" id="SHJ97689.1"/>
    </source>
</evidence>